<keyword evidence="4" id="KW-1185">Reference proteome</keyword>
<feature type="transmembrane region" description="Helical" evidence="1">
    <location>
        <begin position="338"/>
        <end position="361"/>
    </location>
</feature>
<dbReference type="PANTHER" id="PTHR30590:SF2">
    <property type="entry name" value="INNER MEMBRANE PROTEIN"/>
    <property type="match status" value="1"/>
</dbReference>
<feature type="transmembrane region" description="Helical" evidence="1">
    <location>
        <begin position="152"/>
        <end position="175"/>
    </location>
</feature>
<feature type="transmembrane region" description="Helical" evidence="1">
    <location>
        <begin position="232"/>
        <end position="256"/>
    </location>
</feature>
<dbReference type="EMBL" id="JBHRXP010000004">
    <property type="protein sequence ID" value="MFC3580619.1"/>
    <property type="molecule type" value="Genomic_DNA"/>
</dbReference>
<protein>
    <submittedName>
        <fullName evidence="3">DUF418 domain-containing protein</fullName>
    </submittedName>
</protein>
<feature type="transmembrane region" description="Helical" evidence="1">
    <location>
        <begin position="298"/>
        <end position="318"/>
    </location>
</feature>
<keyword evidence="1" id="KW-0472">Membrane</keyword>
<dbReference type="Pfam" id="PF04235">
    <property type="entry name" value="DUF418"/>
    <property type="match status" value="1"/>
</dbReference>
<keyword evidence="1" id="KW-1133">Transmembrane helix</keyword>
<dbReference type="InterPro" id="IPR007349">
    <property type="entry name" value="DUF418"/>
</dbReference>
<organism evidence="3 4">
    <name type="scientific">Sphingomonas hylomeconis</name>
    <dbReference type="NCBI Taxonomy" id="1395958"/>
    <lineage>
        <taxon>Bacteria</taxon>
        <taxon>Pseudomonadati</taxon>
        <taxon>Pseudomonadota</taxon>
        <taxon>Alphaproteobacteria</taxon>
        <taxon>Sphingomonadales</taxon>
        <taxon>Sphingomonadaceae</taxon>
        <taxon>Sphingomonas</taxon>
    </lineage>
</organism>
<sequence>MTAITMTTPAEPDGAPRIAVLDILRGIAILGILFMNINDMGGSLWASTGDIRHFGWTTADQIAWWLREVFANGTARCLLEMLFGVGMVILTERAAAALGDHAVWRGYYRRNIVLFLFGLAHLFILLWPGDILHTYGLAAMVAFLFRRLPPPALLGIGLLMALSQLAGFGVALHGAQQARIDVPRLEARRAAGATLTASETGTITRYNKAIADQAKAKAEQARRIAREDRDRAAATGTFASWAGNAWRNIAFIWGLSDGIGTGEFLEPLFVWEAAATMLIGAALFKWRVIPGGRSRRFYLGMTITAYAVGLPARTIAAYCTTRFDSYPYLIYATSEVTRLATTLGHIGLINLAVTGVGGAALLRPFVAAGRTALTLYVLQTIIGLWMLYPPFALGLYGKSGWAGLMLSALAINLALLWLANAWMGRFAIAPVEWAWRSIVERRRLPWRKTRDSGRAAGIAAV</sequence>
<dbReference type="RefSeq" id="WP_261294805.1">
    <property type="nucleotide sequence ID" value="NZ_JANQBK010000010.1"/>
</dbReference>
<comment type="caution">
    <text evidence="3">The sequence shown here is derived from an EMBL/GenBank/DDBJ whole genome shotgun (WGS) entry which is preliminary data.</text>
</comment>
<dbReference type="Proteomes" id="UP001595713">
    <property type="component" value="Unassembled WGS sequence"/>
</dbReference>
<evidence type="ECO:0000313" key="3">
    <source>
        <dbReference type="EMBL" id="MFC3580619.1"/>
    </source>
</evidence>
<evidence type="ECO:0000256" key="1">
    <source>
        <dbReference type="SAM" id="Phobius"/>
    </source>
</evidence>
<feature type="transmembrane region" description="Helical" evidence="1">
    <location>
        <begin position="18"/>
        <end position="37"/>
    </location>
</feature>
<dbReference type="InterPro" id="IPR052529">
    <property type="entry name" value="Bact_Transport_Assoc"/>
</dbReference>
<reference evidence="4" key="1">
    <citation type="journal article" date="2019" name="Int. J. Syst. Evol. Microbiol.">
        <title>The Global Catalogue of Microorganisms (GCM) 10K type strain sequencing project: providing services to taxonomists for standard genome sequencing and annotation.</title>
        <authorList>
            <consortium name="The Broad Institute Genomics Platform"/>
            <consortium name="The Broad Institute Genome Sequencing Center for Infectious Disease"/>
            <person name="Wu L."/>
            <person name="Ma J."/>
        </authorList>
    </citation>
    <scope>NUCLEOTIDE SEQUENCE [LARGE SCALE GENOMIC DNA]</scope>
    <source>
        <strain evidence="4">KCTC 42739</strain>
    </source>
</reference>
<feature type="transmembrane region" description="Helical" evidence="1">
    <location>
        <begin position="373"/>
        <end position="393"/>
    </location>
</feature>
<evidence type="ECO:0000259" key="2">
    <source>
        <dbReference type="Pfam" id="PF04235"/>
    </source>
</evidence>
<proteinExistence type="predicted"/>
<feature type="transmembrane region" description="Helical" evidence="1">
    <location>
        <begin position="112"/>
        <end position="132"/>
    </location>
</feature>
<accession>A0ABV7SUE4</accession>
<evidence type="ECO:0000313" key="4">
    <source>
        <dbReference type="Proteomes" id="UP001595713"/>
    </source>
</evidence>
<keyword evidence="1" id="KW-0812">Transmembrane</keyword>
<feature type="transmembrane region" description="Helical" evidence="1">
    <location>
        <begin position="268"/>
        <end position="286"/>
    </location>
</feature>
<feature type="transmembrane region" description="Helical" evidence="1">
    <location>
        <begin position="399"/>
        <end position="419"/>
    </location>
</feature>
<feature type="domain" description="DUF418" evidence="2">
    <location>
        <begin position="285"/>
        <end position="439"/>
    </location>
</feature>
<name>A0ABV7SUE4_9SPHN</name>
<dbReference type="PANTHER" id="PTHR30590">
    <property type="entry name" value="INNER MEMBRANE PROTEIN"/>
    <property type="match status" value="1"/>
</dbReference>
<gene>
    <name evidence="3" type="ORF">ACFONA_10635</name>
</gene>